<dbReference type="GO" id="GO:0006955">
    <property type="term" value="P:immune response"/>
    <property type="evidence" value="ECO:0007669"/>
    <property type="project" value="InterPro"/>
</dbReference>
<organism evidence="12 13">
    <name type="scientific">Astyanax mexicanus</name>
    <name type="common">Blind cave fish</name>
    <name type="synonym">Astyanax fasciatus mexicanus</name>
    <dbReference type="NCBI Taxonomy" id="7994"/>
    <lineage>
        <taxon>Eukaryota</taxon>
        <taxon>Metazoa</taxon>
        <taxon>Chordata</taxon>
        <taxon>Craniata</taxon>
        <taxon>Vertebrata</taxon>
        <taxon>Euteleostomi</taxon>
        <taxon>Actinopterygii</taxon>
        <taxon>Neopterygii</taxon>
        <taxon>Teleostei</taxon>
        <taxon>Ostariophysi</taxon>
        <taxon>Characiformes</taxon>
        <taxon>Characoidei</taxon>
        <taxon>Acestrorhamphidae</taxon>
        <taxon>Acestrorhamphinae</taxon>
        <taxon>Astyanax</taxon>
    </lineage>
</organism>
<keyword evidence="10" id="KW-0472">Membrane</keyword>
<dbReference type="Bgee" id="ENSAMXG00000031835">
    <property type="expression patterns" value="Expressed in mesonephros and 14 other cell types or tissues"/>
</dbReference>
<keyword evidence="4 9" id="KW-0964">Secreted</keyword>
<keyword evidence="10" id="KW-1133">Transmembrane helix</keyword>
<dbReference type="GeneTree" id="ENSGT01130000280152"/>
<dbReference type="InterPro" id="IPR001811">
    <property type="entry name" value="Chemokine_IL8-like_dom"/>
</dbReference>
<evidence type="ECO:0000259" key="11">
    <source>
        <dbReference type="SMART" id="SM00199"/>
    </source>
</evidence>
<evidence type="ECO:0000256" key="3">
    <source>
        <dbReference type="ARBA" id="ARBA00022514"/>
    </source>
</evidence>
<reference evidence="13" key="1">
    <citation type="submission" date="2013-03" db="EMBL/GenBank/DDBJ databases">
        <authorList>
            <person name="Jeffery W."/>
            <person name="Warren W."/>
            <person name="Wilson R.K."/>
        </authorList>
    </citation>
    <scope>NUCLEOTIDE SEQUENCE</scope>
    <source>
        <strain evidence="13">female</strain>
    </source>
</reference>
<evidence type="ECO:0000256" key="6">
    <source>
        <dbReference type="ARBA" id="ARBA00023157"/>
    </source>
</evidence>
<keyword evidence="3 9" id="KW-0202">Cytokine</keyword>
<keyword evidence="5" id="KW-0732">Signal</keyword>
<dbReference type="Proteomes" id="UP000018467">
    <property type="component" value="Unassembled WGS sequence"/>
</dbReference>
<dbReference type="Pfam" id="PF00048">
    <property type="entry name" value="IL8"/>
    <property type="match status" value="1"/>
</dbReference>
<dbReference type="CDD" id="cd00272">
    <property type="entry name" value="Chemokine_CC"/>
    <property type="match status" value="1"/>
</dbReference>
<evidence type="ECO:0000256" key="5">
    <source>
        <dbReference type="ARBA" id="ARBA00022729"/>
    </source>
</evidence>
<dbReference type="SUPFAM" id="SSF54117">
    <property type="entry name" value="Interleukin 8-like chemokines"/>
    <property type="match status" value="1"/>
</dbReference>
<keyword evidence="13" id="KW-1185">Reference proteome</keyword>
<comment type="subunit">
    <text evidence="8">Self-associates. Also heterodimer of MIP-1-alpha(4-69) and MIP-1-beta(3-69). Interacts with CCR1.</text>
</comment>
<dbReference type="GO" id="GO:0005615">
    <property type="term" value="C:extracellular space"/>
    <property type="evidence" value="ECO:0007669"/>
    <property type="project" value="UniProtKB-KW"/>
</dbReference>
<keyword evidence="10" id="KW-0812">Transmembrane</keyword>
<feature type="transmembrane region" description="Helical" evidence="10">
    <location>
        <begin position="20"/>
        <end position="37"/>
    </location>
</feature>
<evidence type="ECO:0000256" key="7">
    <source>
        <dbReference type="ARBA" id="ARBA00044740"/>
    </source>
</evidence>
<dbReference type="PANTHER" id="PTHR12015">
    <property type="entry name" value="SMALL INDUCIBLE CYTOKINE A"/>
    <property type="match status" value="1"/>
</dbReference>
<protein>
    <recommendedName>
        <fullName evidence="9">C-C motif chemokine</fullName>
    </recommendedName>
</protein>
<reference evidence="12" key="3">
    <citation type="submission" date="2025-08" db="UniProtKB">
        <authorList>
            <consortium name="Ensembl"/>
        </authorList>
    </citation>
    <scope>IDENTIFICATION</scope>
</reference>
<dbReference type="PANTHER" id="PTHR12015:SF183">
    <property type="entry name" value="C-C MOTIF CHEMOKINE 3"/>
    <property type="match status" value="1"/>
</dbReference>
<dbReference type="Ensembl" id="ENSAMXT00000050054.1">
    <property type="protein sequence ID" value="ENSAMXP00000051613.1"/>
    <property type="gene ID" value="ENSAMXG00000031835.1"/>
</dbReference>
<reference evidence="13" key="2">
    <citation type="journal article" date="2014" name="Nat. Commun.">
        <title>The cavefish genome reveals candidate genes for eye loss.</title>
        <authorList>
            <person name="McGaugh S.E."/>
            <person name="Gross J.B."/>
            <person name="Aken B."/>
            <person name="Blin M."/>
            <person name="Borowsky R."/>
            <person name="Chalopin D."/>
            <person name="Hinaux H."/>
            <person name="Jeffery W.R."/>
            <person name="Keene A."/>
            <person name="Ma L."/>
            <person name="Minx P."/>
            <person name="Murphy D."/>
            <person name="O'Quin K.E."/>
            <person name="Retaux S."/>
            <person name="Rohner N."/>
            <person name="Searle S.M."/>
            <person name="Stahl B.A."/>
            <person name="Tabin C."/>
            <person name="Volff J.N."/>
            <person name="Yoshizawa M."/>
            <person name="Warren W.C."/>
        </authorList>
    </citation>
    <scope>NUCLEOTIDE SEQUENCE [LARGE SCALE GENOMIC DNA]</scope>
    <source>
        <strain evidence="13">female</strain>
    </source>
</reference>
<sequence>MGDITHPLKKSKIILWFNNIIYLFITITCVHDCIILLNENSKGMNVCCTSFYQRQIPAGRIVSYEETSLGCTRPGLIFVVRNGKRVCVNPNLGWVQKVRGEIDWKSVDNSTDPTE</sequence>
<keyword evidence="6" id="KW-1015">Disulfide bond</keyword>
<dbReference type="PROSITE" id="PS00472">
    <property type="entry name" value="SMALL_CYTOKINES_CC"/>
    <property type="match status" value="1"/>
</dbReference>
<proteinExistence type="inferred from homology"/>
<evidence type="ECO:0000256" key="8">
    <source>
        <dbReference type="ARBA" id="ARBA00046726"/>
    </source>
</evidence>
<comment type="similarity">
    <text evidence="2 9">Belongs to the intercrine beta (chemokine CC) family.</text>
</comment>
<accession>A0A3B1KB07</accession>
<dbReference type="Gene3D" id="2.40.50.40">
    <property type="match status" value="1"/>
</dbReference>
<dbReference type="AlphaFoldDB" id="A0A3B1KB07"/>
<evidence type="ECO:0000256" key="10">
    <source>
        <dbReference type="SAM" id="Phobius"/>
    </source>
</evidence>
<comment type="subcellular location">
    <subcellularLocation>
        <location evidence="1 9">Secreted</location>
    </subcellularLocation>
</comment>
<dbReference type="InterPro" id="IPR039809">
    <property type="entry name" value="Chemokine_b/g/d"/>
</dbReference>
<keyword evidence="9" id="KW-0145">Chemotaxis</keyword>
<reference evidence="12" key="4">
    <citation type="submission" date="2025-09" db="UniProtKB">
        <authorList>
            <consortium name="Ensembl"/>
        </authorList>
    </citation>
    <scope>IDENTIFICATION</scope>
</reference>
<dbReference type="InterPro" id="IPR000827">
    <property type="entry name" value="Chemokine_CC_CS"/>
</dbReference>
<evidence type="ECO:0000256" key="9">
    <source>
        <dbReference type="RuleBase" id="RU361150"/>
    </source>
</evidence>
<evidence type="ECO:0000313" key="13">
    <source>
        <dbReference type="Proteomes" id="UP000018467"/>
    </source>
</evidence>
<dbReference type="GO" id="GO:0008009">
    <property type="term" value="F:chemokine activity"/>
    <property type="evidence" value="ECO:0007669"/>
    <property type="project" value="InterPro"/>
</dbReference>
<evidence type="ECO:0000256" key="1">
    <source>
        <dbReference type="ARBA" id="ARBA00004613"/>
    </source>
</evidence>
<dbReference type="InParanoid" id="A0A3B1KB07"/>
<evidence type="ECO:0000256" key="2">
    <source>
        <dbReference type="ARBA" id="ARBA00010868"/>
    </source>
</evidence>
<name>A0A3B1KB07_ASTMX</name>
<dbReference type="SMART" id="SM00199">
    <property type="entry name" value="SCY"/>
    <property type="match status" value="1"/>
</dbReference>
<evidence type="ECO:0000256" key="4">
    <source>
        <dbReference type="ARBA" id="ARBA00022525"/>
    </source>
</evidence>
<feature type="domain" description="Chemokine interleukin-8-like" evidence="11">
    <location>
        <begin position="44"/>
        <end position="102"/>
    </location>
</feature>
<dbReference type="InterPro" id="IPR036048">
    <property type="entry name" value="Interleukin_8-like_sf"/>
</dbReference>
<evidence type="ECO:0000313" key="12">
    <source>
        <dbReference type="Ensembl" id="ENSAMXP00000051613.1"/>
    </source>
</evidence>
<comment type="function">
    <text evidence="7">Monokine with inflammatory and chemokinetic properties. Binds to CCR1, CCR4 and CCR5. One of the major HIV-suppressive factors produced by CD8+ T-cells. Recombinant MIP-1-alpha induces a dose-dependent inhibition of different strains of HIV-1, HIV-2, and simian immunodeficiency virus (SIV).</text>
</comment>